<organism evidence="1 2">
    <name type="scientific">Pelagibius litoralis</name>
    <dbReference type="NCBI Taxonomy" id="374515"/>
    <lineage>
        <taxon>Bacteria</taxon>
        <taxon>Pseudomonadati</taxon>
        <taxon>Pseudomonadota</taxon>
        <taxon>Alphaproteobacteria</taxon>
        <taxon>Rhodospirillales</taxon>
        <taxon>Rhodovibrionaceae</taxon>
        <taxon>Pelagibius</taxon>
    </lineage>
</organism>
<comment type="caution">
    <text evidence="1">The sequence shown here is derived from an EMBL/GenBank/DDBJ whole genome shotgun (WGS) entry which is preliminary data.</text>
</comment>
<proteinExistence type="predicted"/>
<accession>A0A967F334</accession>
<dbReference type="RefSeq" id="WP_167230867.1">
    <property type="nucleotide sequence ID" value="NZ_JAAQPH010000032.1"/>
</dbReference>
<dbReference type="Gene3D" id="3.90.1140.10">
    <property type="entry name" value="Cyclic phosphodiesterase"/>
    <property type="match status" value="1"/>
</dbReference>
<sequence>MIYVLTYPKFEIHTTQVLDQFRAQNEPERAKLVAPHLTLMFGVKGVEPQEIVTLCRDVVEAMPQFQVTLDRFEMDYDSIEKTHKIYLLCGKGREQVIALHEALYQAKYRSQLKLGIPYQPHMTVATNKDQSALKATKLSSLGELPIAGTIEKIDVVAVRSGKLRSLETVTLDG</sequence>
<name>A0A967F334_9PROT</name>
<dbReference type="SUPFAM" id="SSF55144">
    <property type="entry name" value="LigT-like"/>
    <property type="match status" value="1"/>
</dbReference>
<dbReference type="EMBL" id="JAAQPH010000032">
    <property type="protein sequence ID" value="NIA72109.1"/>
    <property type="molecule type" value="Genomic_DNA"/>
</dbReference>
<keyword evidence="1" id="KW-0436">Ligase</keyword>
<evidence type="ECO:0000313" key="2">
    <source>
        <dbReference type="Proteomes" id="UP000761264"/>
    </source>
</evidence>
<dbReference type="Proteomes" id="UP000761264">
    <property type="component" value="Unassembled WGS sequence"/>
</dbReference>
<protein>
    <submittedName>
        <fullName evidence="1">2'-5' RNA ligase family protein</fullName>
    </submittedName>
</protein>
<reference evidence="1" key="1">
    <citation type="submission" date="2020-03" db="EMBL/GenBank/DDBJ databases">
        <title>Genome of Pelagibius litoralis DSM 21314T.</title>
        <authorList>
            <person name="Wang G."/>
        </authorList>
    </citation>
    <scope>NUCLEOTIDE SEQUENCE</scope>
    <source>
        <strain evidence="1">DSM 21314</strain>
    </source>
</reference>
<gene>
    <name evidence="1" type="ORF">HBA54_26315</name>
</gene>
<dbReference type="Pfam" id="PF13563">
    <property type="entry name" value="2_5_RNA_ligase2"/>
    <property type="match status" value="1"/>
</dbReference>
<dbReference type="InterPro" id="IPR009097">
    <property type="entry name" value="Cyclic_Pdiesterase"/>
</dbReference>
<dbReference type="GO" id="GO:0016874">
    <property type="term" value="F:ligase activity"/>
    <property type="evidence" value="ECO:0007669"/>
    <property type="project" value="UniProtKB-KW"/>
</dbReference>
<keyword evidence="2" id="KW-1185">Reference proteome</keyword>
<dbReference type="AlphaFoldDB" id="A0A967F334"/>
<evidence type="ECO:0000313" key="1">
    <source>
        <dbReference type="EMBL" id="NIA72109.1"/>
    </source>
</evidence>